<dbReference type="PANTHER" id="PTHR10067:SF17">
    <property type="entry name" value="PHOSPHATIDYLSERINE DECARBOXYLASE PROENZYME 2"/>
    <property type="match status" value="1"/>
</dbReference>
<dbReference type="InterPro" id="IPR033179">
    <property type="entry name" value="PSD_type2_pro"/>
</dbReference>
<keyword evidence="9 12" id="KW-0456">Lyase</keyword>
<accession>A0AAD4LXZ3</accession>
<dbReference type="SMART" id="SM00239">
    <property type="entry name" value="C2"/>
    <property type="match status" value="2"/>
</dbReference>
<feature type="domain" description="C2" evidence="14">
    <location>
        <begin position="27"/>
        <end position="149"/>
    </location>
</feature>
<dbReference type="EMBL" id="WTXG01000081">
    <property type="protein sequence ID" value="KAI0294086.1"/>
    <property type="molecule type" value="Genomic_DNA"/>
</dbReference>
<comment type="catalytic activity">
    <reaction evidence="12">
        <text>a 1,2-diacyl-sn-glycero-3-phospho-L-serine + H(+) = a 1,2-diacyl-sn-glycero-3-phosphoethanolamine + CO2</text>
        <dbReference type="Rhea" id="RHEA:20828"/>
        <dbReference type="ChEBI" id="CHEBI:15378"/>
        <dbReference type="ChEBI" id="CHEBI:16526"/>
        <dbReference type="ChEBI" id="CHEBI:57262"/>
        <dbReference type="ChEBI" id="CHEBI:64612"/>
        <dbReference type="EC" id="4.1.1.65"/>
    </reaction>
</comment>
<evidence type="ECO:0000256" key="9">
    <source>
        <dbReference type="ARBA" id="ARBA00023239"/>
    </source>
</evidence>
<evidence type="ECO:0000256" key="4">
    <source>
        <dbReference type="ARBA" id="ARBA00022837"/>
    </source>
</evidence>
<dbReference type="InterPro" id="IPR000008">
    <property type="entry name" value="C2_dom"/>
</dbReference>
<comment type="pathway">
    <text evidence="1">Lipid metabolism.</text>
</comment>
<dbReference type="GO" id="GO:0006646">
    <property type="term" value="P:phosphatidylethanolamine biosynthetic process"/>
    <property type="evidence" value="ECO:0007669"/>
    <property type="project" value="UniProtKB-UniRule"/>
</dbReference>
<comment type="function">
    <text evidence="12">Catalyzes the formation of phosphatidylethanolamine (PtdEtn) from phosphatidylserine (PtdSer). Plays a central role in phospholipid metabolism and in the interorganelle trafficking of phosphatidylserine.</text>
</comment>
<evidence type="ECO:0000256" key="8">
    <source>
        <dbReference type="ARBA" id="ARBA00023209"/>
    </source>
</evidence>
<protein>
    <recommendedName>
        <fullName evidence="12">Phosphatidylserine decarboxylase proenzyme 2</fullName>
        <ecNumber evidence="12">4.1.1.65</ecNumber>
    </recommendedName>
    <component>
        <recommendedName>
            <fullName evidence="12">Phosphatidylserine decarboxylase 2 beta chain</fullName>
        </recommendedName>
    </component>
    <component>
        <recommendedName>
            <fullName evidence="12">Phosphatidylserine decarboxylase 2 alpha chain</fullName>
        </recommendedName>
    </component>
</protein>
<dbReference type="Proteomes" id="UP001203297">
    <property type="component" value="Unassembled WGS sequence"/>
</dbReference>
<feature type="active site" description="Schiff-base intermediate with substrate; via pyruvic acid; for decarboxylase activity" evidence="12">
    <location>
        <position position="1087"/>
    </location>
</feature>
<comment type="domain">
    <text evidence="12">The C2 domains have an essential, but non-catalytic function. They may facilitate interactions with other proteins and are required for lipid transport function.</text>
</comment>
<dbReference type="PANTHER" id="PTHR10067">
    <property type="entry name" value="PHOSPHATIDYLSERINE DECARBOXYLASE"/>
    <property type="match status" value="1"/>
</dbReference>
<feature type="region of interest" description="Disordered" evidence="13">
    <location>
        <begin position="323"/>
        <end position="370"/>
    </location>
</feature>
<feature type="compositionally biased region" description="Low complexity" evidence="13">
    <location>
        <begin position="323"/>
        <end position="334"/>
    </location>
</feature>
<feature type="active site" description="Charge relay system; for autoendoproteolytic cleavage activity" evidence="12">
    <location>
        <position position="1000"/>
    </location>
</feature>
<dbReference type="InterPro" id="IPR033177">
    <property type="entry name" value="PSD-B"/>
</dbReference>
<dbReference type="NCBIfam" id="TIGR00163">
    <property type="entry name" value="PS_decarb"/>
    <property type="match status" value="1"/>
</dbReference>
<feature type="active site" description="Charge relay system; for autoendoproteolytic cleavage activity" evidence="12">
    <location>
        <position position="1087"/>
    </location>
</feature>
<feature type="chain" id="PRO_5041754048" description="Phosphatidylserine decarboxylase 2 alpha chain" evidence="12">
    <location>
        <begin position="1087"/>
        <end position="1152"/>
    </location>
</feature>
<dbReference type="PROSITE" id="PS50004">
    <property type="entry name" value="C2"/>
    <property type="match status" value="2"/>
</dbReference>
<name>A0AAD4LXZ3_9AGAM</name>
<evidence type="ECO:0000256" key="2">
    <source>
        <dbReference type="ARBA" id="ARBA00022516"/>
    </source>
</evidence>
<feature type="compositionally biased region" description="Acidic residues" evidence="13">
    <location>
        <begin position="242"/>
        <end position="266"/>
    </location>
</feature>
<keyword evidence="11 12" id="KW-0670">Pyruvate</keyword>
<dbReference type="Gene3D" id="2.60.40.150">
    <property type="entry name" value="C2 domain"/>
    <property type="match status" value="2"/>
</dbReference>
<evidence type="ECO:0000256" key="5">
    <source>
        <dbReference type="ARBA" id="ARBA00023098"/>
    </source>
</evidence>
<feature type="compositionally biased region" description="Polar residues" evidence="13">
    <location>
        <begin position="289"/>
        <end position="304"/>
    </location>
</feature>
<evidence type="ECO:0000313" key="16">
    <source>
        <dbReference type="Proteomes" id="UP001203297"/>
    </source>
</evidence>
<dbReference type="Pfam" id="PF02666">
    <property type="entry name" value="PS_Dcarbxylase"/>
    <property type="match status" value="1"/>
</dbReference>
<evidence type="ECO:0000256" key="6">
    <source>
        <dbReference type="ARBA" id="ARBA00023136"/>
    </source>
</evidence>
<keyword evidence="3 12" id="KW-0210">Decarboxylase</keyword>
<feature type="compositionally biased region" description="Gly residues" evidence="13">
    <location>
        <begin position="733"/>
        <end position="742"/>
    </location>
</feature>
<dbReference type="SUPFAM" id="SSF47473">
    <property type="entry name" value="EF-hand"/>
    <property type="match status" value="1"/>
</dbReference>
<dbReference type="InterPro" id="IPR018247">
    <property type="entry name" value="EF_Hand_1_Ca_BS"/>
</dbReference>
<evidence type="ECO:0000256" key="13">
    <source>
        <dbReference type="SAM" id="MobiDB-lite"/>
    </source>
</evidence>
<keyword evidence="12" id="KW-0967">Endosome</keyword>
<dbReference type="Pfam" id="PF00168">
    <property type="entry name" value="C2"/>
    <property type="match status" value="2"/>
</dbReference>
<dbReference type="Gene3D" id="1.10.238.10">
    <property type="entry name" value="EF-hand"/>
    <property type="match status" value="1"/>
</dbReference>
<keyword evidence="5 12" id="KW-0443">Lipid metabolism</keyword>
<reference evidence="15" key="1">
    <citation type="journal article" date="2022" name="New Phytol.">
        <title>Evolutionary transition to the ectomycorrhizal habit in the genomes of a hyperdiverse lineage of mushroom-forming fungi.</title>
        <authorList>
            <person name="Looney B."/>
            <person name="Miyauchi S."/>
            <person name="Morin E."/>
            <person name="Drula E."/>
            <person name="Courty P.E."/>
            <person name="Kohler A."/>
            <person name="Kuo A."/>
            <person name="LaButti K."/>
            <person name="Pangilinan J."/>
            <person name="Lipzen A."/>
            <person name="Riley R."/>
            <person name="Andreopoulos W."/>
            <person name="He G."/>
            <person name="Johnson J."/>
            <person name="Nolan M."/>
            <person name="Tritt A."/>
            <person name="Barry K.W."/>
            <person name="Grigoriev I.V."/>
            <person name="Nagy L.G."/>
            <person name="Hibbett D."/>
            <person name="Henrissat B."/>
            <person name="Matheny P.B."/>
            <person name="Labbe J."/>
            <person name="Martin F.M."/>
        </authorList>
    </citation>
    <scope>NUCLEOTIDE SEQUENCE</scope>
    <source>
        <strain evidence="15">BPL690</strain>
    </source>
</reference>
<evidence type="ECO:0000256" key="7">
    <source>
        <dbReference type="ARBA" id="ARBA00023145"/>
    </source>
</evidence>
<feature type="site" description="Cleavage (non-hydrolytic); by autocatalysis" evidence="12">
    <location>
        <begin position="1086"/>
        <end position="1087"/>
    </location>
</feature>
<comment type="subunit">
    <text evidence="12">Heterodimer of a large membrane-associated beta subunit and a small pyruvoyl-containing alpha subunit.</text>
</comment>
<gene>
    <name evidence="12" type="primary">PSD2</name>
    <name evidence="15" type="ORF">B0F90DRAFT_1811734</name>
</gene>
<dbReference type="PROSITE" id="PS00018">
    <property type="entry name" value="EF_HAND_1"/>
    <property type="match status" value="1"/>
</dbReference>
<feature type="domain" description="C2" evidence="14">
    <location>
        <begin position="366"/>
        <end position="509"/>
    </location>
</feature>
<dbReference type="InterPro" id="IPR003817">
    <property type="entry name" value="PS_Dcarbxylase"/>
</dbReference>
<dbReference type="InterPro" id="IPR035892">
    <property type="entry name" value="C2_domain_sf"/>
</dbReference>
<dbReference type="EC" id="4.1.1.65" evidence="12"/>
<evidence type="ECO:0000256" key="12">
    <source>
        <dbReference type="HAMAP-Rule" id="MF_03209"/>
    </source>
</evidence>
<dbReference type="GO" id="GO:0005795">
    <property type="term" value="C:Golgi stack"/>
    <property type="evidence" value="ECO:0007669"/>
    <property type="project" value="UniProtKB-UniRule"/>
</dbReference>
<keyword evidence="6 12" id="KW-0472">Membrane</keyword>
<dbReference type="GO" id="GO:0010008">
    <property type="term" value="C:endosome membrane"/>
    <property type="evidence" value="ECO:0007669"/>
    <property type="project" value="UniProtKB-SubCell"/>
</dbReference>
<comment type="subcellular location">
    <subcellularLocation>
        <location evidence="12">Golgi apparatus membrane</location>
        <topology evidence="12">Peripheral membrane protein</topology>
        <orientation evidence="12">Cytoplasmic side</orientation>
    </subcellularLocation>
    <subcellularLocation>
        <location evidence="12">Endosome membrane</location>
        <topology evidence="12">Peripheral membrane protein</topology>
        <orientation evidence="12">Cytoplasmic side</orientation>
    </subcellularLocation>
</comment>
<dbReference type="GO" id="GO:0000139">
    <property type="term" value="C:Golgi membrane"/>
    <property type="evidence" value="ECO:0007669"/>
    <property type="project" value="UniProtKB-SubCell"/>
</dbReference>
<organism evidence="15 16">
    <name type="scientific">Multifurca ochricompacta</name>
    <dbReference type="NCBI Taxonomy" id="376703"/>
    <lineage>
        <taxon>Eukaryota</taxon>
        <taxon>Fungi</taxon>
        <taxon>Dikarya</taxon>
        <taxon>Basidiomycota</taxon>
        <taxon>Agaricomycotina</taxon>
        <taxon>Agaricomycetes</taxon>
        <taxon>Russulales</taxon>
        <taxon>Russulaceae</taxon>
        <taxon>Multifurca</taxon>
    </lineage>
</organism>
<dbReference type="AlphaFoldDB" id="A0AAD4LXZ3"/>
<feature type="region of interest" description="Disordered" evidence="13">
    <location>
        <begin position="710"/>
        <end position="743"/>
    </location>
</feature>
<feature type="active site" description="Charge relay system; for autoendoproteolytic cleavage activity" evidence="12">
    <location>
        <position position="942"/>
    </location>
</feature>
<comment type="similarity">
    <text evidence="12">Belongs to the phosphatidylserine decarboxylase family. PSD-B subfamily. Eukaryotic type II sub-subfamily.</text>
</comment>
<evidence type="ECO:0000256" key="11">
    <source>
        <dbReference type="ARBA" id="ARBA00023317"/>
    </source>
</evidence>
<dbReference type="CDD" id="cd00030">
    <property type="entry name" value="C2"/>
    <property type="match status" value="1"/>
</dbReference>
<keyword evidence="12" id="KW-0333">Golgi apparatus</keyword>
<evidence type="ECO:0000313" key="15">
    <source>
        <dbReference type="EMBL" id="KAI0294086.1"/>
    </source>
</evidence>
<feature type="modified residue" description="Pyruvic acid (Ser); by autocatalysis" evidence="12">
    <location>
        <position position="1087"/>
    </location>
</feature>
<evidence type="ECO:0000256" key="3">
    <source>
        <dbReference type="ARBA" id="ARBA00022793"/>
    </source>
</evidence>
<keyword evidence="16" id="KW-1185">Reference proteome</keyword>
<keyword evidence="4" id="KW-0106">Calcium</keyword>
<feature type="chain" id="PRO_5041754047" description="Phosphatidylserine decarboxylase 2 beta chain" evidence="12">
    <location>
        <begin position="1"/>
        <end position="1086"/>
    </location>
</feature>
<evidence type="ECO:0000259" key="14">
    <source>
        <dbReference type="PROSITE" id="PS50004"/>
    </source>
</evidence>
<comment type="cofactor">
    <cofactor evidence="12">
        <name>pyruvate</name>
        <dbReference type="ChEBI" id="CHEBI:15361"/>
    </cofactor>
    <text evidence="12">Binds 1 pyruvoyl group covalently per subunit.</text>
</comment>
<feature type="compositionally biased region" description="Polar residues" evidence="13">
    <location>
        <begin position="710"/>
        <end position="731"/>
    </location>
</feature>
<feature type="compositionally biased region" description="Low complexity" evidence="13">
    <location>
        <begin position="341"/>
        <end position="353"/>
    </location>
</feature>
<dbReference type="SUPFAM" id="SSF49562">
    <property type="entry name" value="C2 domain (Calcium/lipid-binding domain, CaLB)"/>
    <property type="match status" value="2"/>
</dbReference>
<sequence>MVTSKKGLRIGRALRSAARLPIRVSAGRGSGRNAFLPSPGETPVVFLRVQILSCQNLVAKDRNGFSDPFVTVSVLSTRFQTPVCRRTLSPVYAAKDATFDFPIYMSLADKFGVLEFVVWDKDMLRKEYMGEHALPLEEWFKADAFAFDDPYNQPFSINLISSRATTTATGTMHIKVGLSTHPIPRIHPTFGGLTKRSSGVLARASFRHPLYVSIAPRSLCHLWYVPQTQGIGTIRSHQTGPEYEDDGLSSDEADGQEGSASDEDDEAGPKTATPEGGNVFVPGPRSASPDLTPTPSPTVASLSPVQPGRCFIPSIPRLLIRRSAPPTSTTSDTALNAQPQSSSGRSSVTTTSGGKKKRIPGPWNGQKGDDTFELDADNDIVGIVMLEILSATDLPRLRNMTRTGWDMDPFVVVSFGKKVFRTRVIRHSLNPVWDEKLLFHLTVLDWDKLSSNDHVGDAAIEIAQLAADVPKKDPDTGLYPEEEDGTRPFQEFKLPLATVKEMPWESKHAPTITFRAKYQPYDALRQRLWSQLLKQYDANDTRTLSHIELTSMLDSLGSTLSTETIDSFFTRWGKNPQTGELTFPEAIQCLETEICRPTSEKKRIYTPDNDARELVTGNDSTPQTPNLHIPGTQTPPLRLDSLSFSGPIFNIGDPPLYSYRHLASQSAHSTEPIQTRVTDHVQLGNGRGDESTNSYTNININVTFAPGQQQQLRAFRQPSTSSSLVSDTENQGSGSGTSGGSGDEAFERVINIKNCPLCHRPRLNSKAERDIVTHLAVCASQDWARVDRVMVGNFVTAVQAQRKWYTNVLSKVSAGNYKIGANSANIIVQNRMTGQLEEEKMQVYVRLGIRLLYKGARSRLEGARARGLLKSLSIKQGIKYDSPESAREIPGFIQFHNLNVDDILDPLPSFKTFNQFFYRKLKPDARPVEMPDDPNRLVSGADCRLMAFETINEATRLWIKGREFTVARLLGDVYKDQAERYAGGALVIFRLAPQDYHRFHSPVDGTIGPMTYIAGEYYTVNPQAIRTTLDVYGENVRKIVPINSPQFGRVMAVCIGAMMVGSIKTTVSEGDVVKRGQEFGYFAFGGSTIVCLFEKNTVEWDEDLLINGRASLETLVRVGTGIGRRPGSPAPLANGYNAASAGPGVVSASSSA</sequence>
<comment type="pathway">
    <text evidence="12">Phospholipid metabolism; phosphatidylethanolamine biosynthesis; phosphatidylethanolamine from CDP-diacylglycerol: step 2/2.</text>
</comment>
<comment type="PTM">
    <text evidence="12">Is synthesized initially as an inactive proenzyme. Formation of the active enzyme involves a self-maturation process in which the active site pyruvoyl group is generated from an internal serine residue via an autocatalytic post-translational modification. Two non-identical subunits are generated from the proenzyme in this reaction, and the pyruvate is formed at the N-terminus of the alpha chain, which is derived from the carboxyl end of the proenzyme. The autoendoproteolytic cleavage occurs by a canonical serine protease mechanism, in which the side chain hydroxyl group of the serine supplies its oxygen atom to form the C-terminus of the beta chain, while the remainder of the serine residue undergoes an oxidative deamination to produce ammonia and the pyruvoyl prosthetic group on the alpha chain. During this reaction, the Ser that is part of the protease active site of the proenzyme becomes the pyruvoyl prosthetic group, which constitutes an essential element of the active site of the mature decarboxylase.</text>
</comment>
<dbReference type="GO" id="GO:0016540">
    <property type="term" value="P:protein autoprocessing"/>
    <property type="evidence" value="ECO:0007669"/>
    <property type="project" value="UniProtKB-UniRule"/>
</dbReference>
<dbReference type="HAMAP" id="MF_00663">
    <property type="entry name" value="PS_decarb_PSD_B_type2"/>
    <property type="match status" value="1"/>
</dbReference>
<keyword evidence="8 12" id="KW-0594">Phospholipid biosynthesis</keyword>
<dbReference type="GO" id="GO:0004609">
    <property type="term" value="F:phosphatidylserine decarboxylase activity"/>
    <property type="evidence" value="ECO:0007669"/>
    <property type="project" value="UniProtKB-UniRule"/>
</dbReference>
<dbReference type="InterPro" id="IPR011992">
    <property type="entry name" value="EF-hand-dom_pair"/>
</dbReference>
<evidence type="ECO:0000256" key="10">
    <source>
        <dbReference type="ARBA" id="ARBA00023264"/>
    </source>
</evidence>
<evidence type="ECO:0000256" key="1">
    <source>
        <dbReference type="ARBA" id="ARBA00005189"/>
    </source>
</evidence>
<keyword evidence="2 12" id="KW-0444">Lipid biosynthesis</keyword>
<keyword evidence="7 12" id="KW-0865">Zymogen</keyword>
<keyword evidence="10 12" id="KW-1208">Phospholipid metabolism</keyword>
<comment type="caution">
    <text evidence="15">The sequence shown here is derived from an EMBL/GenBank/DDBJ whole genome shotgun (WGS) entry which is preliminary data.</text>
</comment>
<feature type="region of interest" description="Disordered" evidence="13">
    <location>
        <begin position="234"/>
        <end position="307"/>
    </location>
</feature>
<proteinExistence type="inferred from homology"/>